<evidence type="ECO:0000313" key="1">
    <source>
        <dbReference type="EMBL" id="KAL0445490.1"/>
    </source>
</evidence>
<organism evidence="1">
    <name type="scientific">Sesamum latifolium</name>
    <dbReference type="NCBI Taxonomy" id="2727402"/>
    <lineage>
        <taxon>Eukaryota</taxon>
        <taxon>Viridiplantae</taxon>
        <taxon>Streptophyta</taxon>
        <taxon>Embryophyta</taxon>
        <taxon>Tracheophyta</taxon>
        <taxon>Spermatophyta</taxon>
        <taxon>Magnoliopsida</taxon>
        <taxon>eudicotyledons</taxon>
        <taxon>Gunneridae</taxon>
        <taxon>Pentapetalae</taxon>
        <taxon>asterids</taxon>
        <taxon>lamiids</taxon>
        <taxon>Lamiales</taxon>
        <taxon>Pedaliaceae</taxon>
        <taxon>Sesamum</taxon>
    </lineage>
</organism>
<dbReference type="SUPFAM" id="SSF56219">
    <property type="entry name" value="DNase I-like"/>
    <property type="match status" value="1"/>
</dbReference>
<reference evidence="1" key="2">
    <citation type="journal article" date="2024" name="Plant">
        <title>Genomic evolution and insights into agronomic trait innovations of Sesamum species.</title>
        <authorList>
            <person name="Miao H."/>
            <person name="Wang L."/>
            <person name="Qu L."/>
            <person name="Liu H."/>
            <person name="Sun Y."/>
            <person name="Le M."/>
            <person name="Wang Q."/>
            <person name="Wei S."/>
            <person name="Zheng Y."/>
            <person name="Lin W."/>
            <person name="Duan Y."/>
            <person name="Cao H."/>
            <person name="Xiong S."/>
            <person name="Wang X."/>
            <person name="Wei L."/>
            <person name="Li C."/>
            <person name="Ma Q."/>
            <person name="Ju M."/>
            <person name="Zhao R."/>
            <person name="Li G."/>
            <person name="Mu C."/>
            <person name="Tian Q."/>
            <person name="Mei H."/>
            <person name="Zhang T."/>
            <person name="Gao T."/>
            <person name="Zhang H."/>
        </authorList>
    </citation>
    <scope>NUCLEOTIDE SEQUENCE</scope>
    <source>
        <strain evidence="1">KEN1</strain>
    </source>
</reference>
<name>A0AAW2WVK9_9LAMI</name>
<dbReference type="PANTHER" id="PTHR35218:SF9">
    <property type="entry name" value="ENDONUCLEASE_EXONUCLEASE_PHOSPHATASE DOMAIN-CONTAINING PROTEIN"/>
    <property type="match status" value="1"/>
</dbReference>
<protein>
    <recommendedName>
        <fullName evidence="2">Exo_endo_phos domain-containing protein</fullName>
    </recommendedName>
</protein>
<dbReference type="Gene3D" id="3.60.10.10">
    <property type="entry name" value="Endonuclease/exonuclease/phosphatase"/>
    <property type="match status" value="1"/>
</dbReference>
<comment type="caution">
    <text evidence="1">The sequence shown here is derived from an EMBL/GenBank/DDBJ whole genome shotgun (WGS) entry which is preliminary data.</text>
</comment>
<dbReference type="InterPro" id="IPR036691">
    <property type="entry name" value="Endo/exonu/phosph_ase_sf"/>
</dbReference>
<dbReference type="PANTHER" id="PTHR35218">
    <property type="entry name" value="RNASE H DOMAIN-CONTAINING PROTEIN"/>
    <property type="match status" value="1"/>
</dbReference>
<dbReference type="EMBL" id="JACGWN010000006">
    <property type="protein sequence ID" value="KAL0445490.1"/>
    <property type="molecule type" value="Genomic_DNA"/>
</dbReference>
<sequence length="124" mass="14145">MHGFTVDAKGRSGGLALMWVKNLEVTLQSFSAHHIDVSVEPISGGPLWRFTGFYGVPDANNRIESWNLLRLLGTRSAREWVCMGDFNEVLHQHEKFGGNQRQWRLINDFRNALDEVMLSNIGFQ</sequence>
<evidence type="ECO:0008006" key="2">
    <source>
        <dbReference type="Google" id="ProtNLM"/>
    </source>
</evidence>
<dbReference type="AlphaFoldDB" id="A0AAW2WVK9"/>
<proteinExistence type="predicted"/>
<reference evidence="1" key="1">
    <citation type="submission" date="2020-06" db="EMBL/GenBank/DDBJ databases">
        <authorList>
            <person name="Li T."/>
            <person name="Hu X."/>
            <person name="Zhang T."/>
            <person name="Song X."/>
            <person name="Zhang H."/>
            <person name="Dai N."/>
            <person name="Sheng W."/>
            <person name="Hou X."/>
            <person name="Wei L."/>
        </authorList>
    </citation>
    <scope>NUCLEOTIDE SEQUENCE</scope>
    <source>
        <strain evidence="1">KEN1</strain>
        <tissue evidence="1">Leaf</tissue>
    </source>
</reference>
<gene>
    <name evidence="1" type="ORF">Slati_1676900</name>
</gene>
<accession>A0AAW2WVK9</accession>